<evidence type="ECO:0000313" key="3">
    <source>
        <dbReference type="Proteomes" id="UP000248198"/>
    </source>
</evidence>
<organism evidence="2 3">
    <name type="scientific">Pedobacter nutrimenti</name>
    <dbReference type="NCBI Taxonomy" id="1241337"/>
    <lineage>
        <taxon>Bacteria</taxon>
        <taxon>Pseudomonadati</taxon>
        <taxon>Bacteroidota</taxon>
        <taxon>Sphingobacteriia</taxon>
        <taxon>Sphingobacteriales</taxon>
        <taxon>Sphingobacteriaceae</taxon>
        <taxon>Pedobacter</taxon>
    </lineage>
</organism>
<sequence length="242" mass="27936">MITDYKITIGNMIVKDFRTAPLFWACQIDLATEQNKTIEKVCKEKDINLTHLMNDLNDIVNGTRESSSDYTLWPLGWLIDMISIRIRFIEENLSVILQFLDGLSEYHKKQDQCISDFCSNFNFYAGRLVGSLQRRILSLVSFIKQISGTQGEEDCFDNSTIIAVNNTVKKMIDEFSLHKRGFFSVIDSIKKYVPPIDAYNCFKTTVDLLTEFENDLNKIVSLQDIVYTRFTALKNELIAEHL</sequence>
<keyword evidence="3" id="KW-1185">Reference proteome</keyword>
<name>A0A318UM93_9SPHI</name>
<dbReference type="EMBL" id="QKLU01000008">
    <property type="protein sequence ID" value="PYF70598.1"/>
    <property type="molecule type" value="Genomic_DNA"/>
</dbReference>
<evidence type="ECO:0000313" key="2">
    <source>
        <dbReference type="EMBL" id="PYF70598.1"/>
    </source>
</evidence>
<protein>
    <submittedName>
        <fullName evidence="2">Iron-sulfur cluster repair protein YtfE (RIC family)</fullName>
    </submittedName>
</protein>
<dbReference type="AlphaFoldDB" id="A0A318UM93"/>
<accession>A0A318UM93</accession>
<evidence type="ECO:0000256" key="1">
    <source>
        <dbReference type="ARBA" id="ARBA00004496"/>
    </source>
</evidence>
<dbReference type="GO" id="GO:0005737">
    <property type="term" value="C:cytoplasm"/>
    <property type="evidence" value="ECO:0007669"/>
    <property type="project" value="UniProtKB-SubCell"/>
</dbReference>
<dbReference type="RefSeq" id="WP_110833828.1">
    <property type="nucleotide sequence ID" value="NZ_QKLU01000008.1"/>
</dbReference>
<gene>
    <name evidence="2" type="ORF">B0O44_10824</name>
</gene>
<dbReference type="InterPro" id="IPR019903">
    <property type="entry name" value="RIC_family"/>
</dbReference>
<dbReference type="PANTHER" id="PTHR36438">
    <property type="entry name" value="IRON-SULFUR CLUSTER REPAIR PROTEIN YTFE"/>
    <property type="match status" value="1"/>
</dbReference>
<dbReference type="PANTHER" id="PTHR36438:SF1">
    <property type="entry name" value="IRON-SULFUR CLUSTER REPAIR PROTEIN YTFE"/>
    <property type="match status" value="1"/>
</dbReference>
<comment type="subcellular location">
    <subcellularLocation>
        <location evidence="1">Cytoplasm</location>
    </subcellularLocation>
</comment>
<comment type="caution">
    <text evidence="2">The sequence shown here is derived from an EMBL/GenBank/DDBJ whole genome shotgun (WGS) entry which is preliminary data.</text>
</comment>
<reference evidence="2 3" key="1">
    <citation type="submission" date="2018-06" db="EMBL/GenBank/DDBJ databases">
        <title>Genomic Encyclopedia of Archaeal and Bacterial Type Strains, Phase II (KMG-II): from individual species to whole genera.</title>
        <authorList>
            <person name="Goeker M."/>
        </authorList>
    </citation>
    <scope>NUCLEOTIDE SEQUENCE [LARGE SCALE GENOMIC DNA]</scope>
    <source>
        <strain evidence="2 3">DSM 27372</strain>
    </source>
</reference>
<proteinExistence type="predicted"/>
<dbReference type="Proteomes" id="UP000248198">
    <property type="component" value="Unassembled WGS sequence"/>
</dbReference>